<feature type="transmembrane region" description="Helical" evidence="8">
    <location>
        <begin position="30"/>
        <end position="48"/>
    </location>
</feature>
<keyword evidence="7 8" id="KW-0472">Membrane</keyword>
<evidence type="ECO:0000256" key="1">
    <source>
        <dbReference type="ARBA" id="ARBA00004651"/>
    </source>
</evidence>
<dbReference type="GO" id="GO:0005886">
    <property type="term" value="C:plasma membrane"/>
    <property type="evidence" value="ECO:0007669"/>
    <property type="project" value="UniProtKB-SubCell"/>
</dbReference>
<feature type="transmembrane region" description="Helical" evidence="8">
    <location>
        <begin position="285"/>
        <end position="305"/>
    </location>
</feature>
<dbReference type="PANTHER" id="PTHR32507:SF8">
    <property type="entry name" value="CNH1P"/>
    <property type="match status" value="1"/>
</dbReference>
<gene>
    <name evidence="10" type="ORF">CEX98_01200</name>
</gene>
<feature type="transmembrane region" description="Helical" evidence="8">
    <location>
        <begin position="95"/>
        <end position="115"/>
    </location>
</feature>
<dbReference type="Pfam" id="PF00999">
    <property type="entry name" value="Na_H_Exchanger"/>
    <property type="match status" value="1"/>
</dbReference>
<dbReference type="RefSeq" id="WP_099640322.1">
    <property type="nucleotide sequence ID" value="NZ_NKHF01000005.1"/>
</dbReference>
<dbReference type="AlphaFoldDB" id="A0A2A5JVY2"/>
<dbReference type="InterPro" id="IPR006153">
    <property type="entry name" value="Cation/H_exchanger_TM"/>
</dbReference>
<sequence length="404" mass="44819">MIYALIAAIGLSLFIYSITARQLDRAELTAPMWFVLTGATIGLVLGNMEGGQQALAVDINGLQTLLPIIELTLAIYLFSDAAKTRLRVLSHSFQLPLKLLLGLPFTMILGAWVAYELFHLSWLACFLIAVIITPTDATLCKTFIQDKVVPTRLREAINVESGLNDGLCIPVFLFLLGVLAERMQATTESFAWIFIREVGIALLVAVILTGIIIWLLKRAYQHHYFASKTSPFLFVGIAFLVFSATQALHGSGFIAAFVSGLLFDKYYRDEFKDQLIEEGEHLAEFAAFMIWVVFGLSASVVLFQVTQWQVWLYAVLATALFRLIPVFICLLGGGLTTKERFTLAWFGPKGLASVVLTLMLLSEELPTGLQITQVAMATVLLSIFVFGLSSRPISNWFSNRSERE</sequence>
<evidence type="ECO:0000259" key="9">
    <source>
        <dbReference type="Pfam" id="PF00999"/>
    </source>
</evidence>
<feature type="transmembrane region" description="Helical" evidence="8">
    <location>
        <begin position="368"/>
        <end position="388"/>
    </location>
</feature>
<name>A0A2A5JVY2_PSEO7</name>
<dbReference type="OrthoDB" id="9810860at2"/>
<evidence type="ECO:0000313" key="10">
    <source>
        <dbReference type="EMBL" id="PCK33570.1"/>
    </source>
</evidence>
<dbReference type="Proteomes" id="UP000228621">
    <property type="component" value="Unassembled WGS sequence"/>
</dbReference>
<dbReference type="GO" id="GO:1902600">
    <property type="term" value="P:proton transmembrane transport"/>
    <property type="evidence" value="ECO:0007669"/>
    <property type="project" value="InterPro"/>
</dbReference>
<dbReference type="GO" id="GO:0015297">
    <property type="term" value="F:antiporter activity"/>
    <property type="evidence" value="ECO:0007669"/>
    <property type="project" value="UniProtKB-KW"/>
</dbReference>
<protein>
    <submittedName>
        <fullName evidence="10">Sodium:proton antiporter</fullName>
    </submittedName>
</protein>
<evidence type="ECO:0000256" key="2">
    <source>
        <dbReference type="ARBA" id="ARBA00022448"/>
    </source>
</evidence>
<evidence type="ECO:0000256" key="3">
    <source>
        <dbReference type="ARBA" id="ARBA00022449"/>
    </source>
</evidence>
<dbReference type="EMBL" id="NKHF01000005">
    <property type="protein sequence ID" value="PCK33570.1"/>
    <property type="molecule type" value="Genomic_DNA"/>
</dbReference>
<organism evidence="10 11">
    <name type="scientific">Pseudoalteromonas piscicida</name>
    <dbReference type="NCBI Taxonomy" id="43662"/>
    <lineage>
        <taxon>Bacteria</taxon>
        <taxon>Pseudomonadati</taxon>
        <taxon>Pseudomonadota</taxon>
        <taxon>Gammaproteobacteria</taxon>
        <taxon>Alteromonadales</taxon>
        <taxon>Pseudoalteromonadaceae</taxon>
        <taxon>Pseudoalteromonas</taxon>
    </lineage>
</organism>
<evidence type="ECO:0000256" key="7">
    <source>
        <dbReference type="ARBA" id="ARBA00023136"/>
    </source>
</evidence>
<comment type="subcellular location">
    <subcellularLocation>
        <location evidence="1">Cell membrane</location>
        <topology evidence="1">Multi-pass membrane protein</topology>
    </subcellularLocation>
</comment>
<accession>A0A2A5JVY2</accession>
<dbReference type="PANTHER" id="PTHR32507">
    <property type="entry name" value="NA(+)/H(+) ANTIPORTER 1"/>
    <property type="match status" value="1"/>
</dbReference>
<reference evidence="11" key="1">
    <citation type="journal article" date="2019" name="Genome Announc.">
        <title>Draft Genome Sequence of Pseudoalteromonas piscicida Strain 36Y ROTHPW, an Hypersaline Seawater Isolate from the South Coast of Sonora, Mexico.</title>
        <authorList>
            <person name="Sanchez-Diaz R."/>
            <person name="Molina-Garza Z.J."/>
            <person name="Cruz-Suarez L.E."/>
            <person name="Selvin J."/>
            <person name="Kiran G.S."/>
            <person name="Ibarra-Gamez J.C."/>
            <person name="Gomez-Gil B."/>
            <person name="Galaviz-Silva L."/>
        </authorList>
    </citation>
    <scope>NUCLEOTIDE SEQUENCE [LARGE SCALE GENOMIC DNA]</scope>
    <source>
        <strain evidence="11">36Y_RITHPW</strain>
    </source>
</reference>
<keyword evidence="4 8" id="KW-0812">Transmembrane</keyword>
<evidence type="ECO:0000313" key="11">
    <source>
        <dbReference type="Proteomes" id="UP000228621"/>
    </source>
</evidence>
<keyword evidence="3" id="KW-0050">Antiport</keyword>
<feature type="transmembrane region" description="Helical" evidence="8">
    <location>
        <begin position="161"/>
        <end position="180"/>
    </location>
</feature>
<feature type="domain" description="Cation/H+ exchanger transmembrane" evidence="9">
    <location>
        <begin position="14"/>
        <end position="395"/>
    </location>
</feature>
<feature type="transmembrane region" description="Helical" evidence="8">
    <location>
        <begin position="121"/>
        <end position="140"/>
    </location>
</feature>
<evidence type="ECO:0000256" key="6">
    <source>
        <dbReference type="ARBA" id="ARBA00023065"/>
    </source>
</evidence>
<feature type="transmembrane region" description="Helical" evidence="8">
    <location>
        <begin position="311"/>
        <end position="331"/>
    </location>
</feature>
<keyword evidence="2" id="KW-0813">Transport</keyword>
<comment type="caution">
    <text evidence="10">The sequence shown here is derived from an EMBL/GenBank/DDBJ whole genome shotgun (WGS) entry which is preliminary data.</text>
</comment>
<evidence type="ECO:0000256" key="8">
    <source>
        <dbReference type="SAM" id="Phobius"/>
    </source>
</evidence>
<keyword evidence="6" id="KW-0406">Ion transport</keyword>
<feature type="transmembrane region" description="Helical" evidence="8">
    <location>
        <begin position="343"/>
        <end position="362"/>
    </location>
</feature>
<evidence type="ECO:0000256" key="4">
    <source>
        <dbReference type="ARBA" id="ARBA00022692"/>
    </source>
</evidence>
<feature type="transmembrane region" description="Helical" evidence="8">
    <location>
        <begin position="223"/>
        <end position="241"/>
    </location>
</feature>
<keyword evidence="5 8" id="KW-1133">Transmembrane helix</keyword>
<keyword evidence="11" id="KW-1185">Reference proteome</keyword>
<evidence type="ECO:0000256" key="5">
    <source>
        <dbReference type="ARBA" id="ARBA00022989"/>
    </source>
</evidence>
<proteinExistence type="predicted"/>
<feature type="transmembrane region" description="Helical" evidence="8">
    <location>
        <begin position="192"/>
        <end position="216"/>
    </location>
</feature>